<sequence length="604" mass="69196">MSPRRAPPREGKWSRMEREATAVEWYASVLKEGMCNSPQEADSEGSSQEAEGTADEYNAGEHADGTSWTKEEQAIVFPLLSRIAPPDPSTISLHLQARSAPDTAAYLSALDEGAKHLPEDWRRGEVPRAREVGEEWPVWEQWAAAKLQDLDEEMLRRKRDESELELVGLATRHAEGNMQPAGNISHFRQRPATRKRPHCPPNDTLQSDDDDQRTAKRRRLLAEMTYPPAGLRALHALLNRHADSRAAPEHPQLGEDQLPSAAYLDSLSREERQRLLARFRQRRRQAAKKGVEPDLTIPTVKKGPRGPRERIVLEDEDENADRKRPRTRGLHDWAKWMERVERWGVEADLVKDLDLLRPKGFSELMALYYNALWPSKPLPDPHIQHSLLILLSSQLRHWLIQTVHRIIVLAEQHITLRRRTLVFKDREWDLAQWIKPEDVREVVMMAGDRPDTYCWWADVGKRLGVTVDEENVPFTGRQTKRGMRHISSNTNANPPPPFLPVALTPEPPPHEDVTYLRTPSPSLVSEELHSEESLDGSDIASDPETEQYLWDAIGGKTVWKRLWRRRTKQGRRSLAMSQRKGGAKSKEWIEDNDEAESDVDEVAL</sequence>
<dbReference type="AlphaFoldDB" id="M5GFY5"/>
<evidence type="ECO:0000313" key="3">
    <source>
        <dbReference type="Proteomes" id="UP000030653"/>
    </source>
</evidence>
<organism evidence="2 3">
    <name type="scientific">Dacryopinax primogenitus (strain DJM 731)</name>
    <name type="common">Brown rot fungus</name>
    <dbReference type="NCBI Taxonomy" id="1858805"/>
    <lineage>
        <taxon>Eukaryota</taxon>
        <taxon>Fungi</taxon>
        <taxon>Dikarya</taxon>
        <taxon>Basidiomycota</taxon>
        <taxon>Agaricomycotina</taxon>
        <taxon>Dacrymycetes</taxon>
        <taxon>Dacrymycetales</taxon>
        <taxon>Dacrymycetaceae</taxon>
        <taxon>Dacryopinax</taxon>
    </lineage>
</organism>
<dbReference type="RefSeq" id="XP_040631452.1">
    <property type="nucleotide sequence ID" value="XM_040770998.1"/>
</dbReference>
<feature type="compositionally biased region" description="Polar residues" evidence="1">
    <location>
        <begin position="36"/>
        <end position="50"/>
    </location>
</feature>
<evidence type="ECO:0000313" key="2">
    <source>
        <dbReference type="EMBL" id="EJU04558.1"/>
    </source>
</evidence>
<dbReference type="Proteomes" id="UP000030653">
    <property type="component" value="Unassembled WGS sequence"/>
</dbReference>
<dbReference type="GeneID" id="63686060"/>
<name>M5GFY5_DACPD</name>
<protein>
    <submittedName>
        <fullName evidence="2">Uncharacterized protein</fullName>
    </submittedName>
</protein>
<feature type="region of interest" description="Disordered" evidence="1">
    <location>
        <begin position="176"/>
        <end position="213"/>
    </location>
</feature>
<dbReference type="OrthoDB" id="2240312at2759"/>
<dbReference type="EMBL" id="JH795857">
    <property type="protein sequence ID" value="EJU04558.1"/>
    <property type="molecule type" value="Genomic_DNA"/>
</dbReference>
<feature type="compositionally biased region" description="Acidic residues" evidence="1">
    <location>
        <begin position="590"/>
        <end position="604"/>
    </location>
</feature>
<accession>M5GFY5</accession>
<feature type="region of interest" description="Disordered" evidence="1">
    <location>
        <begin position="567"/>
        <end position="604"/>
    </location>
</feature>
<proteinExistence type="predicted"/>
<feature type="compositionally biased region" description="Basic and acidic residues" evidence="1">
    <location>
        <begin position="59"/>
        <end position="70"/>
    </location>
</feature>
<dbReference type="HOGENOM" id="CLU_451985_0_0_1"/>
<gene>
    <name evidence="2" type="ORF">DACRYDRAFT_13800</name>
</gene>
<dbReference type="STRING" id="1858805.M5GFY5"/>
<feature type="region of interest" description="Disordered" evidence="1">
    <location>
        <begin position="284"/>
        <end position="308"/>
    </location>
</feature>
<evidence type="ECO:0000256" key="1">
    <source>
        <dbReference type="SAM" id="MobiDB-lite"/>
    </source>
</evidence>
<keyword evidence="3" id="KW-1185">Reference proteome</keyword>
<reference evidence="2 3" key="1">
    <citation type="journal article" date="2012" name="Science">
        <title>The Paleozoic origin of enzymatic lignin decomposition reconstructed from 31 fungal genomes.</title>
        <authorList>
            <person name="Floudas D."/>
            <person name="Binder M."/>
            <person name="Riley R."/>
            <person name="Barry K."/>
            <person name="Blanchette R.A."/>
            <person name="Henrissat B."/>
            <person name="Martinez A.T."/>
            <person name="Otillar R."/>
            <person name="Spatafora J.W."/>
            <person name="Yadav J.S."/>
            <person name="Aerts A."/>
            <person name="Benoit I."/>
            <person name="Boyd A."/>
            <person name="Carlson A."/>
            <person name="Copeland A."/>
            <person name="Coutinho P.M."/>
            <person name="de Vries R.P."/>
            <person name="Ferreira P."/>
            <person name="Findley K."/>
            <person name="Foster B."/>
            <person name="Gaskell J."/>
            <person name="Glotzer D."/>
            <person name="Gorecki P."/>
            <person name="Heitman J."/>
            <person name="Hesse C."/>
            <person name="Hori C."/>
            <person name="Igarashi K."/>
            <person name="Jurgens J.A."/>
            <person name="Kallen N."/>
            <person name="Kersten P."/>
            <person name="Kohler A."/>
            <person name="Kuees U."/>
            <person name="Kumar T.K.A."/>
            <person name="Kuo A."/>
            <person name="LaButti K."/>
            <person name="Larrondo L.F."/>
            <person name="Lindquist E."/>
            <person name="Ling A."/>
            <person name="Lombard V."/>
            <person name="Lucas S."/>
            <person name="Lundell T."/>
            <person name="Martin R."/>
            <person name="McLaughlin D.J."/>
            <person name="Morgenstern I."/>
            <person name="Morin E."/>
            <person name="Murat C."/>
            <person name="Nagy L.G."/>
            <person name="Nolan M."/>
            <person name="Ohm R.A."/>
            <person name="Patyshakuliyeva A."/>
            <person name="Rokas A."/>
            <person name="Ruiz-Duenas F.J."/>
            <person name="Sabat G."/>
            <person name="Salamov A."/>
            <person name="Samejima M."/>
            <person name="Schmutz J."/>
            <person name="Slot J.C."/>
            <person name="St John F."/>
            <person name="Stenlid J."/>
            <person name="Sun H."/>
            <person name="Sun S."/>
            <person name="Syed K."/>
            <person name="Tsang A."/>
            <person name="Wiebenga A."/>
            <person name="Young D."/>
            <person name="Pisabarro A."/>
            <person name="Eastwood D.C."/>
            <person name="Martin F."/>
            <person name="Cullen D."/>
            <person name="Grigoriev I.V."/>
            <person name="Hibbett D.S."/>
        </authorList>
    </citation>
    <scope>NUCLEOTIDE SEQUENCE [LARGE SCALE GENOMIC DNA]</scope>
    <source>
        <strain evidence="2 3">DJM-731 SS1</strain>
    </source>
</reference>
<feature type="region of interest" description="Disordered" evidence="1">
    <location>
        <begin position="34"/>
        <end position="70"/>
    </location>
</feature>
<feature type="compositionally biased region" description="Basic residues" evidence="1">
    <location>
        <begin position="187"/>
        <end position="198"/>
    </location>
</feature>